<evidence type="ECO:0000313" key="3">
    <source>
        <dbReference type="Proteomes" id="UP000694700"/>
    </source>
</evidence>
<dbReference type="InterPro" id="IPR032549">
    <property type="entry name" value="DUF4939"/>
</dbReference>
<name>A0A8C1TYP5_CYPCA</name>
<feature type="domain" description="DUF4939" evidence="1">
    <location>
        <begin position="69"/>
        <end position="153"/>
    </location>
</feature>
<dbReference type="Pfam" id="PF16297">
    <property type="entry name" value="DUF4939"/>
    <property type="match status" value="1"/>
</dbReference>
<accession>A0A8C1TYP5</accession>
<evidence type="ECO:0000259" key="1">
    <source>
        <dbReference type="Pfam" id="PF16297"/>
    </source>
</evidence>
<evidence type="ECO:0000313" key="2">
    <source>
        <dbReference type="Ensembl" id="ENSCCRP00015028550.1"/>
    </source>
</evidence>
<dbReference type="Proteomes" id="UP000694700">
    <property type="component" value="Unplaced"/>
</dbReference>
<reference evidence="2" key="1">
    <citation type="submission" date="2025-08" db="UniProtKB">
        <authorList>
            <consortium name="Ensembl"/>
        </authorList>
    </citation>
    <scope>IDENTIFICATION</scope>
</reference>
<organism evidence="2 3">
    <name type="scientific">Cyprinus carpio</name>
    <name type="common">Common carp</name>
    <dbReference type="NCBI Taxonomy" id="7962"/>
    <lineage>
        <taxon>Eukaryota</taxon>
        <taxon>Metazoa</taxon>
        <taxon>Chordata</taxon>
        <taxon>Craniata</taxon>
        <taxon>Vertebrata</taxon>
        <taxon>Euteleostomi</taxon>
        <taxon>Actinopterygii</taxon>
        <taxon>Neopterygii</taxon>
        <taxon>Teleostei</taxon>
        <taxon>Ostariophysi</taxon>
        <taxon>Cypriniformes</taxon>
        <taxon>Cyprinidae</taxon>
        <taxon>Cyprininae</taxon>
        <taxon>Cyprinus</taxon>
    </lineage>
</organism>
<proteinExistence type="predicted"/>
<sequence length="201" mass="22517">MLNSTIIISTKKLQNNLLSQIVTESPASLASPASYTYTLMDPRSTSSPELFADLRHTLLESHLPSTVTTTPPVRPVSFSGEAASCSGFLLQCSLYFKLQPHLFVTEQVKVTFIISLLSGRALQWAEILWNLQSPWIHSLDSFVKHIREVFSLSTMEITVHDELFQLRQLHTCPVHPPRPAVSTIQITPDVSCMPHRHALVM</sequence>
<dbReference type="Ensembl" id="ENSCCRT00015029562.1">
    <property type="protein sequence ID" value="ENSCCRP00015028550.1"/>
    <property type="gene ID" value="ENSCCRG00015012042.1"/>
</dbReference>
<dbReference type="AlphaFoldDB" id="A0A8C1TYP5"/>
<protein>
    <recommendedName>
        <fullName evidence="1">DUF4939 domain-containing protein</fullName>
    </recommendedName>
</protein>